<comment type="caution">
    <text evidence="2">The sequence shown here is derived from an EMBL/GenBank/DDBJ whole genome shotgun (WGS) entry which is preliminary data.</text>
</comment>
<evidence type="ECO:0000256" key="1">
    <source>
        <dbReference type="SAM" id="MobiDB-lite"/>
    </source>
</evidence>
<dbReference type="Proteomes" id="UP000823749">
    <property type="component" value="Chromosome 7"/>
</dbReference>
<evidence type="ECO:0000313" key="2">
    <source>
        <dbReference type="EMBL" id="KAG5538994.1"/>
    </source>
</evidence>
<reference evidence="2" key="1">
    <citation type="submission" date="2020-08" db="EMBL/GenBank/DDBJ databases">
        <title>Plant Genome Project.</title>
        <authorList>
            <person name="Zhang R.-G."/>
        </authorList>
    </citation>
    <scope>NUCLEOTIDE SEQUENCE</scope>
    <source>
        <strain evidence="2">WSP0</strain>
        <tissue evidence="2">Leaf</tissue>
    </source>
</reference>
<evidence type="ECO:0000313" key="3">
    <source>
        <dbReference type="Proteomes" id="UP000823749"/>
    </source>
</evidence>
<gene>
    <name evidence="2" type="ORF">RHGRI_019520</name>
</gene>
<dbReference type="AlphaFoldDB" id="A0AAV6JHD1"/>
<accession>A0AAV6JHD1</accession>
<keyword evidence="3" id="KW-1185">Reference proteome</keyword>
<proteinExistence type="predicted"/>
<dbReference type="EMBL" id="JACTNZ010000007">
    <property type="protein sequence ID" value="KAG5538994.1"/>
    <property type="molecule type" value="Genomic_DNA"/>
</dbReference>
<name>A0AAV6JHD1_9ERIC</name>
<protein>
    <submittedName>
        <fullName evidence="2">Uncharacterized protein</fullName>
    </submittedName>
</protein>
<feature type="region of interest" description="Disordered" evidence="1">
    <location>
        <begin position="1"/>
        <end position="23"/>
    </location>
</feature>
<organism evidence="2 3">
    <name type="scientific">Rhododendron griersonianum</name>
    <dbReference type="NCBI Taxonomy" id="479676"/>
    <lineage>
        <taxon>Eukaryota</taxon>
        <taxon>Viridiplantae</taxon>
        <taxon>Streptophyta</taxon>
        <taxon>Embryophyta</taxon>
        <taxon>Tracheophyta</taxon>
        <taxon>Spermatophyta</taxon>
        <taxon>Magnoliopsida</taxon>
        <taxon>eudicotyledons</taxon>
        <taxon>Gunneridae</taxon>
        <taxon>Pentapetalae</taxon>
        <taxon>asterids</taxon>
        <taxon>Ericales</taxon>
        <taxon>Ericaceae</taxon>
        <taxon>Ericoideae</taxon>
        <taxon>Rhodoreae</taxon>
        <taxon>Rhododendron</taxon>
    </lineage>
</organism>
<sequence>MQWSNKLLARNNNGRQTNFQTSNDNEIAYKQTNFQTSLFLPRTMEGKLYKIENTYLFAPLQDDEDVFGVGGRVEGRSLRRSRRKRRR</sequence>